<dbReference type="PANTHER" id="PTHR33221">
    <property type="entry name" value="WINGED HELIX-TURN-HELIX TRANSCRIPTIONAL REGULATOR, RRF2 FAMILY"/>
    <property type="match status" value="1"/>
</dbReference>
<dbReference type="InterPro" id="IPR000944">
    <property type="entry name" value="Tscrpt_reg_Rrf2"/>
</dbReference>
<keyword evidence="2" id="KW-1185">Reference proteome</keyword>
<dbReference type="InterPro" id="IPR036388">
    <property type="entry name" value="WH-like_DNA-bd_sf"/>
</dbReference>
<organism evidence="1 2">
    <name type="scientific">Sphingobacterium alkalisoli</name>
    <dbReference type="NCBI Taxonomy" id="1874115"/>
    <lineage>
        <taxon>Bacteria</taxon>
        <taxon>Pseudomonadati</taxon>
        <taxon>Bacteroidota</taxon>
        <taxon>Sphingobacteriia</taxon>
        <taxon>Sphingobacteriales</taxon>
        <taxon>Sphingobacteriaceae</taxon>
        <taxon>Sphingobacterium</taxon>
    </lineage>
</organism>
<dbReference type="Proteomes" id="UP000309872">
    <property type="component" value="Unassembled WGS sequence"/>
</dbReference>
<dbReference type="EMBL" id="SUKA01000004">
    <property type="protein sequence ID" value="TJY64231.1"/>
    <property type="molecule type" value="Genomic_DNA"/>
</dbReference>
<comment type="caution">
    <text evidence="1">The sequence shown here is derived from an EMBL/GenBank/DDBJ whole genome shotgun (WGS) entry which is preliminary data.</text>
</comment>
<dbReference type="GO" id="GO:0005829">
    <property type="term" value="C:cytosol"/>
    <property type="evidence" value="ECO:0007669"/>
    <property type="project" value="TreeGrafter"/>
</dbReference>
<gene>
    <name evidence="1" type="ORF">FAZ19_13540</name>
</gene>
<dbReference type="Gene3D" id="1.10.10.10">
    <property type="entry name" value="Winged helix-like DNA-binding domain superfamily/Winged helix DNA-binding domain"/>
    <property type="match status" value="1"/>
</dbReference>
<dbReference type="Pfam" id="PF02082">
    <property type="entry name" value="Rrf2"/>
    <property type="match status" value="1"/>
</dbReference>
<dbReference type="PANTHER" id="PTHR33221:SF15">
    <property type="entry name" value="HTH-TYPE TRANSCRIPTIONAL REGULATOR YWGB-RELATED"/>
    <property type="match status" value="1"/>
</dbReference>
<dbReference type="SUPFAM" id="SSF46785">
    <property type="entry name" value="Winged helix' DNA-binding domain"/>
    <property type="match status" value="1"/>
</dbReference>
<proteinExistence type="predicted"/>
<dbReference type="OrthoDB" id="213028at2"/>
<evidence type="ECO:0000313" key="2">
    <source>
        <dbReference type="Proteomes" id="UP000309872"/>
    </source>
</evidence>
<protein>
    <submittedName>
        <fullName evidence="1">Rrf2 family transcriptional regulator</fullName>
    </submittedName>
</protein>
<dbReference type="RefSeq" id="WP_136821291.1">
    <property type="nucleotide sequence ID" value="NZ_BMJX01000004.1"/>
</dbReference>
<name>A0A4U0GYE3_9SPHI</name>
<reference evidence="1 2" key="1">
    <citation type="submission" date="2019-04" db="EMBL/GenBank/DDBJ databases">
        <title>Sphingobacterium olei sp. nov., isolated from oil-contaminated soil.</title>
        <authorList>
            <person name="Liu B."/>
        </authorList>
    </citation>
    <scope>NUCLEOTIDE SEQUENCE [LARGE SCALE GENOMIC DNA]</scope>
    <source>
        <strain evidence="1 2">Y3L14</strain>
    </source>
</reference>
<evidence type="ECO:0000313" key="1">
    <source>
        <dbReference type="EMBL" id="TJY64231.1"/>
    </source>
</evidence>
<dbReference type="InterPro" id="IPR036390">
    <property type="entry name" value="WH_DNA-bd_sf"/>
</dbReference>
<accession>A0A4U0GYE3</accession>
<dbReference type="GO" id="GO:0003700">
    <property type="term" value="F:DNA-binding transcription factor activity"/>
    <property type="evidence" value="ECO:0007669"/>
    <property type="project" value="TreeGrafter"/>
</dbReference>
<dbReference type="PROSITE" id="PS51197">
    <property type="entry name" value="HTH_RRF2_2"/>
    <property type="match status" value="1"/>
</dbReference>
<dbReference type="AlphaFoldDB" id="A0A4U0GYE3"/>
<sequence length="136" mass="14949">MNNTRFATAVHILTILADSPEEWVNSDWIAGSININPAMVRKELSVLQERGMVVGRKGKEGGSRLNKSSKEISLADVYCAVKNSEVLGKKNLNPSPKCPVGKDINKELAILFSATDQLVMDSLSGKTLEDFARKFR</sequence>